<dbReference type="CDD" id="cd14858">
    <property type="entry name" value="TrmE_N"/>
    <property type="match status" value="1"/>
</dbReference>
<keyword evidence="2 10" id="KW-0963">Cytoplasm</keyword>
<feature type="domain" description="TrmE-type G" evidence="12">
    <location>
        <begin position="217"/>
        <end position="376"/>
    </location>
</feature>
<feature type="binding site" evidence="10">
    <location>
        <position position="248"/>
    </location>
    <ligand>
        <name>K(+)</name>
        <dbReference type="ChEBI" id="CHEBI:29103"/>
    </ligand>
</feature>
<dbReference type="EMBL" id="AP021889">
    <property type="protein sequence ID" value="BBP47123.1"/>
    <property type="molecule type" value="Genomic_DNA"/>
</dbReference>
<feature type="binding site" evidence="10">
    <location>
        <position position="227"/>
    </location>
    <ligand>
        <name>K(+)</name>
        <dbReference type="ChEBI" id="CHEBI:29103"/>
    </ligand>
</feature>
<keyword evidence="14" id="KW-1185">Reference proteome</keyword>
<gene>
    <name evidence="10 13" type="primary">mnmE</name>
    <name evidence="10" type="synonym">trmE</name>
    <name evidence="13" type="ORF">THMIRHAS_24960</name>
</gene>
<dbReference type="InterPro" id="IPR005225">
    <property type="entry name" value="Small_GTP-bd"/>
</dbReference>
<keyword evidence="3 10" id="KW-0819">tRNA processing</keyword>
<dbReference type="GO" id="GO:0030488">
    <property type="term" value="P:tRNA methylation"/>
    <property type="evidence" value="ECO:0007669"/>
    <property type="project" value="TreeGrafter"/>
</dbReference>
<keyword evidence="7 10" id="KW-0460">Magnesium</keyword>
<evidence type="ECO:0000313" key="14">
    <source>
        <dbReference type="Proteomes" id="UP000501726"/>
    </source>
</evidence>
<evidence type="ECO:0000256" key="9">
    <source>
        <dbReference type="ARBA" id="ARBA00023134"/>
    </source>
</evidence>
<dbReference type="FunFam" id="3.30.1360.120:FF:000001">
    <property type="entry name" value="tRNA modification GTPase MnmE"/>
    <property type="match status" value="1"/>
</dbReference>
<evidence type="ECO:0000313" key="13">
    <source>
        <dbReference type="EMBL" id="BBP47123.1"/>
    </source>
</evidence>
<feature type="binding site" evidence="10">
    <location>
        <position position="251"/>
    </location>
    <ligand>
        <name>K(+)</name>
        <dbReference type="ChEBI" id="CHEBI:29103"/>
    </ligand>
</feature>
<sequence length="453" mass="49303">MEFENIDTIAALATAPGRGGVGIVRVSGKQAAAIAEAILGKIPKPRYAHYGAFYGEQGEILDRGIALYFPNPHSFTGEDVLELQGHGGPIVLQWLLERVVHLGARLAEPGEFSKQAFLNDKLDLAQAEAIADLIEASSAQAAKSALRSLQGDFSREINALVEEMIQLRLYVEAAIDFPEEEIDFLSDGKVGGQLQHILDRLHQVFASAQQGVLLREGMSVVILGRPNAGKSSLLNALSGKETAIVTDIAGTTRDIVKEEINIDGMPLHILDTAGVREATDQVEQIGIERAWAALDNADRVLVMLQAGEAIHPEDQAILDKLPHAIPVTLVRNKIDLIGHEPMIETEAQTGRAVIWLSAKHRQGLDLLRVHLKTEMGFAQTQEGVFMARKRHLDALQSALDFALKGQQQLEIYAAGELLAEDLRMAQDALSQITGRFTSDDLLGRIFSSFCIGK</sequence>
<feature type="binding site" evidence="10">
    <location>
        <begin position="271"/>
        <end position="274"/>
    </location>
    <ligand>
        <name>GTP</name>
        <dbReference type="ChEBI" id="CHEBI:37565"/>
    </ligand>
</feature>
<dbReference type="GO" id="GO:0002098">
    <property type="term" value="P:tRNA wobble uridine modification"/>
    <property type="evidence" value="ECO:0007669"/>
    <property type="project" value="TreeGrafter"/>
</dbReference>
<feature type="binding site" evidence="10">
    <location>
        <begin position="227"/>
        <end position="232"/>
    </location>
    <ligand>
        <name>GTP</name>
        <dbReference type="ChEBI" id="CHEBI:37565"/>
    </ligand>
</feature>
<dbReference type="NCBIfam" id="TIGR00450">
    <property type="entry name" value="mnmE_trmE_thdF"/>
    <property type="match status" value="1"/>
</dbReference>
<dbReference type="InterPro" id="IPR025867">
    <property type="entry name" value="MnmE_helical"/>
</dbReference>
<keyword evidence="6 10" id="KW-0378">Hydrolase</keyword>
<organism evidence="13 14">
    <name type="scientific">Thiosulfatimonas sediminis</name>
    <dbReference type="NCBI Taxonomy" id="2675054"/>
    <lineage>
        <taxon>Bacteria</taxon>
        <taxon>Pseudomonadati</taxon>
        <taxon>Pseudomonadota</taxon>
        <taxon>Gammaproteobacteria</taxon>
        <taxon>Thiotrichales</taxon>
        <taxon>Piscirickettsiaceae</taxon>
        <taxon>Thiosulfatimonas</taxon>
    </lineage>
</organism>
<feature type="binding site" evidence="10">
    <location>
        <position position="231"/>
    </location>
    <ligand>
        <name>Mg(2+)</name>
        <dbReference type="ChEBI" id="CHEBI:18420"/>
    </ligand>
</feature>
<keyword evidence="9 10" id="KW-0342">GTP-binding</keyword>
<dbReference type="Gene3D" id="3.40.50.300">
    <property type="entry name" value="P-loop containing nucleotide triphosphate hydrolases"/>
    <property type="match status" value="1"/>
</dbReference>
<comment type="subcellular location">
    <subcellularLocation>
        <location evidence="10">Cytoplasm</location>
    </subcellularLocation>
</comment>
<dbReference type="Pfam" id="PF12631">
    <property type="entry name" value="MnmE_helical"/>
    <property type="match status" value="1"/>
</dbReference>
<dbReference type="InterPro" id="IPR018948">
    <property type="entry name" value="GTP-bd_TrmE_N"/>
</dbReference>
<feature type="binding site" evidence="10">
    <location>
        <position position="252"/>
    </location>
    <ligand>
        <name>Mg(2+)</name>
        <dbReference type="ChEBI" id="CHEBI:18420"/>
    </ligand>
</feature>
<evidence type="ECO:0000256" key="6">
    <source>
        <dbReference type="ARBA" id="ARBA00022801"/>
    </source>
</evidence>
<name>A0A6F8PYA1_9GAMM</name>
<dbReference type="GO" id="GO:0003924">
    <property type="term" value="F:GTPase activity"/>
    <property type="evidence" value="ECO:0007669"/>
    <property type="project" value="UniProtKB-UniRule"/>
</dbReference>
<dbReference type="Gene3D" id="3.30.1360.120">
    <property type="entry name" value="Probable tRNA modification gtpase trme, domain 1"/>
    <property type="match status" value="1"/>
</dbReference>
<comment type="caution">
    <text evidence="10">Lacks conserved residue(s) required for the propagation of feature annotation.</text>
</comment>
<dbReference type="InterPro" id="IPR027266">
    <property type="entry name" value="TrmE/GcvT-like"/>
</dbReference>
<dbReference type="InterPro" id="IPR031168">
    <property type="entry name" value="G_TrmE"/>
</dbReference>
<dbReference type="GO" id="GO:0005829">
    <property type="term" value="C:cytosol"/>
    <property type="evidence" value="ECO:0007669"/>
    <property type="project" value="TreeGrafter"/>
</dbReference>
<keyword evidence="5 10" id="KW-0547">Nucleotide-binding</keyword>
<dbReference type="Pfam" id="PF01926">
    <property type="entry name" value="MMR_HSR1"/>
    <property type="match status" value="1"/>
</dbReference>
<evidence type="ECO:0000256" key="10">
    <source>
        <dbReference type="HAMAP-Rule" id="MF_00379"/>
    </source>
</evidence>
<evidence type="ECO:0000256" key="5">
    <source>
        <dbReference type="ARBA" id="ARBA00022741"/>
    </source>
</evidence>
<dbReference type="Gene3D" id="1.20.120.430">
    <property type="entry name" value="tRNA modification GTPase MnmE domain 2"/>
    <property type="match status" value="1"/>
</dbReference>
<reference evidence="14" key="1">
    <citation type="submission" date="2019-11" db="EMBL/GenBank/DDBJ databases">
        <title>Isolation and characterization of two novel species in the genus Thiomicrorhabdus.</title>
        <authorList>
            <person name="Mochizuki J."/>
            <person name="Kojima H."/>
            <person name="Fukui M."/>
        </authorList>
    </citation>
    <scope>NUCLEOTIDE SEQUENCE [LARGE SCALE GENOMIC DNA]</scope>
    <source>
        <strain evidence="14">aks77</strain>
    </source>
</reference>
<proteinExistence type="inferred from homology"/>
<dbReference type="KEGG" id="tse:THMIRHAS_24960"/>
<feature type="binding site" evidence="10">
    <location>
        <position position="25"/>
    </location>
    <ligand>
        <name>(6S)-5-formyl-5,6,7,8-tetrahydrofolate</name>
        <dbReference type="ChEBI" id="CHEBI:57457"/>
    </ligand>
</feature>
<comment type="similarity">
    <text evidence="1 10 11">Belongs to the TRAFAC class TrmE-Era-EngA-EngB-Septin-like GTPase superfamily. TrmE GTPase family.</text>
</comment>
<dbReference type="InterPro" id="IPR027417">
    <property type="entry name" value="P-loop_NTPase"/>
</dbReference>
<dbReference type="GO" id="GO:0046872">
    <property type="term" value="F:metal ion binding"/>
    <property type="evidence" value="ECO:0007669"/>
    <property type="project" value="UniProtKB-KW"/>
</dbReference>
<accession>A0A6F8PYA1</accession>
<dbReference type="CDD" id="cd04164">
    <property type="entry name" value="trmE"/>
    <property type="match status" value="1"/>
</dbReference>
<dbReference type="AlphaFoldDB" id="A0A6F8PYA1"/>
<dbReference type="InterPro" id="IPR006073">
    <property type="entry name" value="GTP-bd"/>
</dbReference>
<dbReference type="HAMAP" id="MF_00379">
    <property type="entry name" value="GTPase_MnmE"/>
    <property type="match status" value="1"/>
</dbReference>
<dbReference type="SUPFAM" id="SSF116878">
    <property type="entry name" value="TrmE connector domain"/>
    <property type="match status" value="1"/>
</dbReference>
<dbReference type="PANTHER" id="PTHR42714">
    <property type="entry name" value="TRNA MODIFICATION GTPASE GTPBP3"/>
    <property type="match status" value="1"/>
</dbReference>
<feature type="binding site" evidence="10">
    <location>
        <position position="453"/>
    </location>
    <ligand>
        <name>(6S)-5-formyl-5,6,7,8-tetrahydrofolate</name>
        <dbReference type="ChEBI" id="CHEBI:57457"/>
    </ligand>
</feature>
<comment type="cofactor">
    <cofactor evidence="10">
        <name>K(+)</name>
        <dbReference type="ChEBI" id="CHEBI:29103"/>
    </cofactor>
    <text evidence="10">Binds 1 potassium ion per subunit.</text>
</comment>
<comment type="subunit">
    <text evidence="10">Homodimer. Heterotetramer of two MnmE and two MnmG subunits.</text>
</comment>
<evidence type="ECO:0000256" key="2">
    <source>
        <dbReference type="ARBA" id="ARBA00022490"/>
    </source>
</evidence>
<dbReference type="EC" id="3.6.-.-" evidence="10"/>
<evidence type="ECO:0000256" key="1">
    <source>
        <dbReference type="ARBA" id="ARBA00011043"/>
    </source>
</evidence>
<dbReference type="GO" id="GO:0005525">
    <property type="term" value="F:GTP binding"/>
    <property type="evidence" value="ECO:0007669"/>
    <property type="project" value="UniProtKB-UniRule"/>
</dbReference>
<dbReference type="NCBIfam" id="TIGR00231">
    <property type="entry name" value="small_GTP"/>
    <property type="match status" value="1"/>
</dbReference>
<dbReference type="PROSITE" id="PS51709">
    <property type="entry name" value="G_TRME"/>
    <property type="match status" value="1"/>
</dbReference>
<dbReference type="FunFam" id="3.40.50.300:FF:001376">
    <property type="entry name" value="tRNA modification GTPase MnmE"/>
    <property type="match status" value="1"/>
</dbReference>
<evidence type="ECO:0000256" key="11">
    <source>
        <dbReference type="RuleBase" id="RU003313"/>
    </source>
</evidence>
<feature type="binding site" evidence="10">
    <location>
        <position position="121"/>
    </location>
    <ligand>
        <name>(6S)-5-formyl-5,6,7,8-tetrahydrofolate</name>
        <dbReference type="ChEBI" id="CHEBI:57457"/>
    </ligand>
</feature>
<dbReference type="InterPro" id="IPR027368">
    <property type="entry name" value="MnmE_dom2"/>
</dbReference>
<protein>
    <recommendedName>
        <fullName evidence="10">tRNA modification GTPase MnmE</fullName>
        <ecNumber evidence="10">3.6.-.-</ecNumber>
    </recommendedName>
</protein>
<dbReference type="SUPFAM" id="SSF52540">
    <property type="entry name" value="P-loop containing nucleoside triphosphate hydrolases"/>
    <property type="match status" value="1"/>
</dbReference>
<comment type="function">
    <text evidence="10">Exhibits a very high intrinsic GTPase hydrolysis rate. Involved in the addition of a carboxymethylaminomethyl (cmnm) group at the wobble position (U34) of certain tRNAs, forming tRNA-cmnm(5)s(2)U34.</text>
</comment>
<keyword evidence="4 10" id="KW-0479">Metal-binding</keyword>
<dbReference type="PRINTS" id="PR00449">
    <property type="entry name" value="RASTRNSFRMNG"/>
</dbReference>
<keyword evidence="8 10" id="KW-0630">Potassium</keyword>
<dbReference type="Proteomes" id="UP000501726">
    <property type="component" value="Chromosome"/>
</dbReference>
<feature type="binding site" evidence="10">
    <location>
        <begin position="246"/>
        <end position="252"/>
    </location>
    <ligand>
        <name>GTP</name>
        <dbReference type="ChEBI" id="CHEBI:37565"/>
    </ligand>
</feature>
<dbReference type="Pfam" id="PF10396">
    <property type="entry name" value="TrmE_N"/>
    <property type="match status" value="1"/>
</dbReference>
<evidence type="ECO:0000256" key="3">
    <source>
        <dbReference type="ARBA" id="ARBA00022694"/>
    </source>
</evidence>
<feature type="binding site" evidence="10">
    <location>
        <position position="82"/>
    </location>
    <ligand>
        <name>(6S)-5-formyl-5,6,7,8-tetrahydrofolate</name>
        <dbReference type="ChEBI" id="CHEBI:57457"/>
    </ligand>
</feature>
<dbReference type="InterPro" id="IPR004520">
    <property type="entry name" value="GTPase_MnmE"/>
</dbReference>
<evidence type="ECO:0000256" key="7">
    <source>
        <dbReference type="ARBA" id="ARBA00022842"/>
    </source>
</evidence>
<dbReference type="RefSeq" id="WP_173274186.1">
    <property type="nucleotide sequence ID" value="NZ_AP021889.1"/>
</dbReference>
<evidence type="ECO:0000256" key="8">
    <source>
        <dbReference type="ARBA" id="ARBA00022958"/>
    </source>
</evidence>
<dbReference type="NCBIfam" id="NF003661">
    <property type="entry name" value="PRK05291.1-3"/>
    <property type="match status" value="1"/>
</dbReference>
<evidence type="ECO:0000259" key="12">
    <source>
        <dbReference type="PROSITE" id="PS51709"/>
    </source>
</evidence>
<evidence type="ECO:0000256" key="4">
    <source>
        <dbReference type="ARBA" id="ARBA00022723"/>
    </source>
</evidence>
<feature type="binding site" evidence="10">
    <location>
        <position position="246"/>
    </location>
    <ligand>
        <name>K(+)</name>
        <dbReference type="ChEBI" id="CHEBI:29103"/>
    </ligand>
</feature>
<dbReference type="PANTHER" id="PTHR42714:SF2">
    <property type="entry name" value="TRNA MODIFICATION GTPASE GTPBP3, MITOCHONDRIAL"/>
    <property type="match status" value="1"/>
</dbReference>